<evidence type="ECO:0000256" key="9">
    <source>
        <dbReference type="SAM" id="Phobius"/>
    </source>
</evidence>
<evidence type="ECO:0000256" key="3">
    <source>
        <dbReference type="ARBA" id="ARBA00022553"/>
    </source>
</evidence>
<evidence type="ECO:0000313" key="12">
    <source>
        <dbReference type="Proteomes" id="UP000741013"/>
    </source>
</evidence>
<gene>
    <name evidence="11" type="ORF">JOM49_005018</name>
</gene>
<dbReference type="InterPro" id="IPR036890">
    <property type="entry name" value="HATPase_C_sf"/>
</dbReference>
<keyword evidence="3" id="KW-0597">Phosphoprotein</keyword>
<dbReference type="PANTHER" id="PTHR24421:SF10">
    <property type="entry name" value="NITRATE_NITRITE SENSOR PROTEIN NARQ"/>
    <property type="match status" value="1"/>
</dbReference>
<feature type="domain" description="Histidine kinase/HSP90-like ATPase" evidence="10">
    <location>
        <begin position="281"/>
        <end position="369"/>
    </location>
</feature>
<protein>
    <recommendedName>
        <fullName evidence="2">histidine kinase</fullName>
        <ecNumber evidence="2">2.7.13.3</ecNumber>
    </recommendedName>
</protein>
<dbReference type="Gene3D" id="1.20.5.1930">
    <property type="match status" value="1"/>
</dbReference>
<dbReference type="Proteomes" id="UP000741013">
    <property type="component" value="Unassembled WGS sequence"/>
</dbReference>
<feature type="transmembrane region" description="Helical" evidence="9">
    <location>
        <begin position="96"/>
        <end position="114"/>
    </location>
</feature>
<sequence length="370" mass="38208">MTTTKWLPVRVLPVLVTAADLAVLHGPVPVTSLDWVLGLTAAVLTGAGAWLPLTTTVAQSALLLATAGGAVQAAMPVMFVLTMITLGELWIRRGRWPALCGTAAFVAAQLWLYAPAFDPLLTPTSLLLTAAPPVLLGLYIRSVLGVALEADRRREEAVLAARVAERTAIARELHDLMAHHLASVAVQVGAARHALHGSDARVDEALAQAHATTRAGLGDLKRLMTVLRDPAATTEGNAAGASLADEDGLPAALTAVVERTRAAGVALDAEIDPAVAGLDSIRRLAVLRVVQEGLTNVVKHGGPHATLTVRADDDATRIAVTDDGTGASSGAPGFGLVGMRERVELLGGHVIASGRNGGWSLRVTIPGGES</sequence>
<keyword evidence="4" id="KW-0808">Transferase</keyword>
<dbReference type="InterPro" id="IPR050482">
    <property type="entry name" value="Sensor_HK_TwoCompSys"/>
</dbReference>
<evidence type="ECO:0000256" key="6">
    <source>
        <dbReference type="ARBA" id="ARBA00022777"/>
    </source>
</evidence>
<evidence type="ECO:0000256" key="4">
    <source>
        <dbReference type="ARBA" id="ARBA00022679"/>
    </source>
</evidence>
<dbReference type="Pfam" id="PF02518">
    <property type="entry name" value="HATPase_c"/>
    <property type="match status" value="1"/>
</dbReference>
<keyword evidence="8" id="KW-0902">Two-component regulatory system</keyword>
<dbReference type="EMBL" id="JAGGMS010000001">
    <property type="protein sequence ID" value="MBP2183492.1"/>
    <property type="molecule type" value="Genomic_DNA"/>
</dbReference>
<keyword evidence="6 11" id="KW-0418">Kinase</keyword>
<dbReference type="Gene3D" id="3.30.565.10">
    <property type="entry name" value="Histidine kinase-like ATPase, C-terminal domain"/>
    <property type="match status" value="1"/>
</dbReference>
<dbReference type="RefSeq" id="WP_209666658.1">
    <property type="nucleotide sequence ID" value="NZ_JAGGMS010000001.1"/>
</dbReference>
<feature type="transmembrane region" description="Helical" evidence="9">
    <location>
        <begin position="61"/>
        <end position="84"/>
    </location>
</feature>
<keyword evidence="12" id="KW-1185">Reference proteome</keyword>
<evidence type="ECO:0000256" key="2">
    <source>
        <dbReference type="ARBA" id="ARBA00012438"/>
    </source>
</evidence>
<dbReference type="SMART" id="SM00387">
    <property type="entry name" value="HATPase_c"/>
    <property type="match status" value="1"/>
</dbReference>
<dbReference type="GO" id="GO:0016301">
    <property type="term" value="F:kinase activity"/>
    <property type="evidence" value="ECO:0007669"/>
    <property type="project" value="UniProtKB-KW"/>
</dbReference>
<evidence type="ECO:0000256" key="5">
    <source>
        <dbReference type="ARBA" id="ARBA00022741"/>
    </source>
</evidence>
<feature type="transmembrane region" description="Helical" evidence="9">
    <location>
        <begin position="126"/>
        <end position="144"/>
    </location>
</feature>
<dbReference type="Pfam" id="PF07730">
    <property type="entry name" value="HisKA_3"/>
    <property type="match status" value="1"/>
</dbReference>
<proteinExistence type="predicted"/>
<evidence type="ECO:0000259" key="10">
    <source>
        <dbReference type="SMART" id="SM00387"/>
    </source>
</evidence>
<dbReference type="InterPro" id="IPR003594">
    <property type="entry name" value="HATPase_dom"/>
</dbReference>
<dbReference type="CDD" id="cd16917">
    <property type="entry name" value="HATPase_UhpB-NarQ-NarX-like"/>
    <property type="match status" value="1"/>
</dbReference>
<reference evidence="11 12" key="1">
    <citation type="submission" date="2021-03" db="EMBL/GenBank/DDBJ databases">
        <title>Sequencing the genomes of 1000 actinobacteria strains.</title>
        <authorList>
            <person name="Klenk H.-P."/>
        </authorList>
    </citation>
    <scope>NUCLEOTIDE SEQUENCE [LARGE SCALE GENOMIC DNA]</scope>
    <source>
        <strain evidence="11 12">DSM 45510</strain>
    </source>
</reference>
<comment type="caution">
    <text evidence="11">The sequence shown here is derived from an EMBL/GenBank/DDBJ whole genome shotgun (WGS) entry which is preliminary data.</text>
</comment>
<dbReference type="PANTHER" id="PTHR24421">
    <property type="entry name" value="NITRATE/NITRITE SENSOR PROTEIN NARX-RELATED"/>
    <property type="match status" value="1"/>
</dbReference>
<dbReference type="InterPro" id="IPR011712">
    <property type="entry name" value="Sig_transdc_His_kin_sub3_dim/P"/>
</dbReference>
<evidence type="ECO:0000256" key="7">
    <source>
        <dbReference type="ARBA" id="ARBA00022840"/>
    </source>
</evidence>
<keyword evidence="9" id="KW-1133">Transmembrane helix</keyword>
<feature type="transmembrane region" description="Helical" evidence="9">
    <location>
        <begin position="36"/>
        <end position="55"/>
    </location>
</feature>
<name>A0ABS4PVN6_9PSEU</name>
<keyword evidence="9" id="KW-0812">Transmembrane</keyword>
<evidence type="ECO:0000313" key="11">
    <source>
        <dbReference type="EMBL" id="MBP2183492.1"/>
    </source>
</evidence>
<keyword evidence="9" id="KW-0472">Membrane</keyword>
<dbReference type="SUPFAM" id="SSF55874">
    <property type="entry name" value="ATPase domain of HSP90 chaperone/DNA topoisomerase II/histidine kinase"/>
    <property type="match status" value="1"/>
</dbReference>
<keyword evidence="5" id="KW-0547">Nucleotide-binding</keyword>
<comment type="catalytic activity">
    <reaction evidence="1">
        <text>ATP + protein L-histidine = ADP + protein N-phospho-L-histidine.</text>
        <dbReference type="EC" id="2.7.13.3"/>
    </reaction>
</comment>
<dbReference type="EC" id="2.7.13.3" evidence="2"/>
<accession>A0ABS4PVN6</accession>
<evidence type="ECO:0000256" key="8">
    <source>
        <dbReference type="ARBA" id="ARBA00023012"/>
    </source>
</evidence>
<evidence type="ECO:0000256" key="1">
    <source>
        <dbReference type="ARBA" id="ARBA00000085"/>
    </source>
</evidence>
<organism evidence="11 12">
    <name type="scientific">Amycolatopsis magusensis</name>
    <dbReference type="NCBI Taxonomy" id="882444"/>
    <lineage>
        <taxon>Bacteria</taxon>
        <taxon>Bacillati</taxon>
        <taxon>Actinomycetota</taxon>
        <taxon>Actinomycetes</taxon>
        <taxon>Pseudonocardiales</taxon>
        <taxon>Pseudonocardiaceae</taxon>
        <taxon>Amycolatopsis</taxon>
    </lineage>
</organism>
<keyword evidence="7" id="KW-0067">ATP-binding</keyword>